<evidence type="ECO:0000313" key="2">
    <source>
        <dbReference type="EMBL" id="KAF4046925.1"/>
    </source>
</evidence>
<reference evidence="2" key="1">
    <citation type="submission" date="2020-04" db="EMBL/GenBank/DDBJ databases">
        <title>Hybrid Assembly of Korean Phytophthora infestans isolates.</title>
        <authorList>
            <person name="Prokchorchik M."/>
            <person name="Lee Y."/>
            <person name="Seo J."/>
            <person name="Cho J.-H."/>
            <person name="Park Y.-E."/>
            <person name="Jang D.-C."/>
            <person name="Im J.-S."/>
            <person name="Choi J.-G."/>
            <person name="Park H.-J."/>
            <person name="Lee G.-B."/>
            <person name="Lee Y.-G."/>
            <person name="Hong S.-Y."/>
            <person name="Cho K."/>
            <person name="Sohn K.H."/>
        </authorList>
    </citation>
    <scope>NUCLEOTIDE SEQUENCE</scope>
    <source>
        <strain evidence="2">KR_1_A1</strain>
    </source>
</reference>
<gene>
    <name evidence="2" type="ORF">GN244_ATG00652</name>
</gene>
<comment type="caution">
    <text evidence="2">The sequence shown here is derived from an EMBL/GenBank/DDBJ whole genome shotgun (WGS) entry which is preliminary data.</text>
</comment>
<protein>
    <submittedName>
        <fullName evidence="2">Uncharacterized protein</fullName>
    </submittedName>
</protein>
<keyword evidence="3" id="KW-1185">Reference proteome</keyword>
<sequence length="85" mass="9345">MSDSRDQKNGIQLNFGTMSVVAAGGSTAASVVSDAEDPTDDDRKSEEDAMVAGVYGSMDSEQQTRKRTHREEMPSEEIRVERYAE</sequence>
<feature type="region of interest" description="Disordered" evidence="1">
    <location>
        <begin position="27"/>
        <end position="85"/>
    </location>
</feature>
<proteinExistence type="predicted"/>
<dbReference type="AlphaFoldDB" id="A0A833WQI5"/>
<evidence type="ECO:0000313" key="3">
    <source>
        <dbReference type="Proteomes" id="UP000602510"/>
    </source>
</evidence>
<evidence type="ECO:0000256" key="1">
    <source>
        <dbReference type="SAM" id="MobiDB-lite"/>
    </source>
</evidence>
<dbReference type="Proteomes" id="UP000602510">
    <property type="component" value="Unassembled WGS sequence"/>
</dbReference>
<accession>A0A833WQI5</accession>
<organism evidence="2 3">
    <name type="scientific">Phytophthora infestans</name>
    <name type="common">Potato late blight agent</name>
    <name type="synonym">Botrytis infestans</name>
    <dbReference type="NCBI Taxonomy" id="4787"/>
    <lineage>
        <taxon>Eukaryota</taxon>
        <taxon>Sar</taxon>
        <taxon>Stramenopiles</taxon>
        <taxon>Oomycota</taxon>
        <taxon>Peronosporomycetes</taxon>
        <taxon>Peronosporales</taxon>
        <taxon>Peronosporaceae</taxon>
        <taxon>Phytophthora</taxon>
    </lineage>
</organism>
<name>A0A833WQI5_PHYIN</name>
<feature type="compositionally biased region" description="Basic and acidic residues" evidence="1">
    <location>
        <begin position="69"/>
        <end position="85"/>
    </location>
</feature>
<dbReference type="EMBL" id="WSZM01000010">
    <property type="protein sequence ID" value="KAF4046925.1"/>
    <property type="molecule type" value="Genomic_DNA"/>
</dbReference>